<dbReference type="EMBL" id="JAFNEN010000681">
    <property type="protein sequence ID" value="KAG8178605.1"/>
    <property type="molecule type" value="Genomic_DNA"/>
</dbReference>
<dbReference type="SUPFAM" id="SSF51735">
    <property type="entry name" value="NAD(P)-binding Rossmann-fold domains"/>
    <property type="match status" value="1"/>
</dbReference>
<dbReference type="PANTHER" id="PTHR43544">
    <property type="entry name" value="SHORT-CHAIN DEHYDROGENASE/REDUCTASE"/>
    <property type="match status" value="1"/>
</dbReference>
<dbReference type="PANTHER" id="PTHR43544:SF7">
    <property type="entry name" value="NADB-LER2"/>
    <property type="match status" value="1"/>
</dbReference>
<evidence type="ECO:0000313" key="3">
    <source>
        <dbReference type="EMBL" id="KAG8178605.1"/>
    </source>
</evidence>
<reference evidence="3 4" key="1">
    <citation type="journal article" date="2022" name="Nat. Ecol. Evol.">
        <title>A masculinizing supergene underlies an exaggerated male reproductive morph in a spider.</title>
        <authorList>
            <person name="Hendrickx F."/>
            <person name="De Corte Z."/>
            <person name="Sonet G."/>
            <person name="Van Belleghem S.M."/>
            <person name="Kostlbacher S."/>
            <person name="Vangestel C."/>
        </authorList>
    </citation>
    <scope>NUCLEOTIDE SEQUENCE [LARGE SCALE GENOMIC DNA]</scope>
    <source>
        <strain evidence="3">W744_W776</strain>
    </source>
</reference>
<organism evidence="3 4">
    <name type="scientific">Oedothorax gibbosus</name>
    <dbReference type="NCBI Taxonomy" id="931172"/>
    <lineage>
        <taxon>Eukaryota</taxon>
        <taxon>Metazoa</taxon>
        <taxon>Ecdysozoa</taxon>
        <taxon>Arthropoda</taxon>
        <taxon>Chelicerata</taxon>
        <taxon>Arachnida</taxon>
        <taxon>Araneae</taxon>
        <taxon>Araneomorphae</taxon>
        <taxon>Entelegynae</taxon>
        <taxon>Araneoidea</taxon>
        <taxon>Linyphiidae</taxon>
        <taxon>Erigoninae</taxon>
        <taxon>Oedothorax</taxon>
    </lineage>
</organism>
<proteinExistence type="predicted"/>
<dbReference type="GO" id="GO:0005737">
    <property type="term" value="C:cytoplasm"/>
    <property type="evidence" value="ECO:0007669"/>
    <property type="project" value="TreeGrafter"/>
</dbReference>
<evidence type="ECO:0000313" key="4">
    <source>
        <dbReference type="Proteomes" id="UP000827092"/>
    </source>
</evidence>
<dbReference type="Pfam" id="PF00106">
    <property type="entry name" value="adh_short"/>
    <property type="match status" value="1"/>
</dbReference>
<keyword evidence="1" id="KW-0521">NADP</keyword>
<sequence length="255" mass="28166">MKIGSVLVTGANRGIGLEFVRQFSQLDDAPDFIFATYRSEKTVQELNEIKEKSKSRMILIKMDVTVLEEIKASKKKIEELVGDRGLNLLINNAGVMRMEGFPNITSDGLEFIFKSNTVSCIMVTQVMFPLLETAASKSGIKGMSMSKAAVLNMTSKTGSIQDTGVKFVEDLIVPGYKISKAALNMGMRIIAAEVKDKNILVVNMCPGWVKTDMGDRNLAEIEPEVSIGDILETLPKLGENHHGSYTDRFGQKYPY</sequence>
<dbReference type="PRINTS" id="PR00081">
    <property type="entry name" value="GDHRDH"/>
</dbReference>
<gene>
    <name evidence="3" type="ORF">JTE90_022396</name>
</gene>
<keyword evidence="4" id="KW-1185">Reference proteome</keyword>
<dbReference type="Gene3D" id="3.40.50.720">
    <property type="entry name" value="NAD(P)-binding Rossmann-like Domain"/>
    <property type="match status" value="1"/>
</dbReference>
<accession>A0AAV6U307</accession>
<dbReference type="Proteomes" id="UP000827092">
    <property type="component" value="Unassembled WGS sequence"/>
</dbReference>
<dbReference type="AlphaFoldDB" id="A0AAV6U307"/>
<dbReference type="InterPro" id="IPR036291">
    <property type="entry name" value="NAD(P)-bd_dom_sf"/>
</dbReference>
<dbReference type="CDD" id="cd05325">
    <property type="entry name" value="carb_red_sniffer_like_SDR_c"/>
    <property type="match status" value="1"/>
</dbReference>
<dbReference type="GO" id="GO:0016491">
    <property type="term" value="F:oxidoreductase activity"/>
    <property type="evidence" value="ECO:0007669"/>
    <property type="project" value="UniProtKB-KW"/>
</dbReference>
<protein>
    <recommendedName>
        <fullName evidence="5">C-factor</fullName>
    </recommendedName>
</protein>
<keyword evidence="2" id="KW-0560">Oxidoreductase</keyword>
<evidence type="ECO:0000256" key="1">
    <source>
        <dbReference type="ARBA" id="ARBA00022857"/>
    </source>
</evidence>
<name>A0AAV6U307_9ARAC</name>
<comment type="caution">
    <text evidence="3">The sequence shown here is derived from an EMBL/GenBank/DDBJ whole genome shotgun (WGS) entry which is preliminary data.</text>
</comment>
<evidence type="ECO:0008006" key="5">
    <source>
        <dbReference type="Google" id="ProtNLM"/>
    </source>
</evidence>
<dbReference type="InterPro" id="IPR051468">
    <property type="entry name" value="Fungal_SecMetab_SDRs"/>
</dbReference>
<evidence type="ECO:0000256" key="2">
    <source>
        <dbReference type="ARBA" id="ARBA00023002"/>
    </source>
</evidence>
<dbReference type="InterPro" id="IPR002347">
    <property type="entry name" value="SDR_fam"/>
</dbReference>